<evidence type="ECO:0000256" key="2">
    <source>
        <dbReference type="ARBA" id="ARBA00022723"/>
    </source>
</evidence>
<dbReference type="InterPro" id="IPR013087">
    <property type="entry name" value="Znf_C2H2_type"/>
</dbReference>
<sequence>MVKGTSSKSSLKTAGISLVLECKNDELSDCQILHRKKQLEDIYLLQTALQGAAQNANLSSPLVNGGSIHNISSAVESAANNVKLICYDKCIMLFSKYVVYSVLFIYFKQATAHLRGILSRNGNINDNSHYKKRKAGNARIFHEPEQQQQQQSITQALRAARKPTTTSLPQTLKNVEDDEIEVLQETRKSGGSAGKTTFRSASTGNKGSKNATKPNNLLLLNINIRPRNLATVHVNASKRKELDMKVKNVLMRSPSEFVEWLLQQGLIRSQQLCSVHKTPNRQPAKLKLGMFNDPMVLTSSGGYVWIGECCGRKYISVYSGSIFGSTPIDKIPPTSILKLIYHWSCQTAINNVETWVKVEKQIISKTYHHLKCICSVILHDKIYDFGIDESPVELGIVSLGTTTADGSKKAVKVEILGLFDRRNGSYRLFASTPEPANNSKERFLRILKPVREVVHKKAKIICDQSVEPTSLNAMGYSNVHICSNSENENDLNSNSTIMFYLRKHVPKMFQAALSQLTENQVQLTLDELCWREKFGPTAADCYDNIMEHVSYITYRELENPGILPLLEYVSEFPHKNFRYKYTNTKAIPPIPTANVIMSPTTTPLHVIPTQYNENMCLAMGNKVVIKNGTMSSEPIVPPLTIKNLSSIRFSAAAPKPIELEPSSNNVQSGEFTNLESYFYGKIEGNPSMGKEYNAYSYKCHLCSETLEDNVLFYSHLKYHLEGQTPDKEKLDLVCPYCTNSFTSVNSLNKHKIDIINHFNKTHKGTPYVQCHFCLSIKTLTPNGASSFSQRLFQHMQRHSQKINCRSCVLVFYSKYLLTEHKKEHLPCTNVKGFLRYESPNGYRTLQFKPNIKSMPLSVNDQVTAVQTKNQAALSITLKDIPNLRLHVPKSCSSYRCIECDGELGAKAHFNQYRTCSKCSYSTSCQNMIVRHAQVFHPPSSKKPLPYVIGNPTTLDSTMYCSCGFSTRSGNHLANHLVSCKKKRAYSNPEGRSFTFLFGSSGNSAPPAPPLPDASEIVECEYTATEPIDLMEVVEDEVLPILPLSVEIQED</sequence>
<organism evidence="9 10">
    <name type="scientific">Armadillidium nasatum</name>
    <dbReference type="NCBI Taxonomy" id="96803"/>
    <lineage>
        <taxon>Eukaryota</taxon>
        <taxon>Metazoa</taxon>
        <taxon>Ecdysozoa</taxon>
        <taxon>Arthropoda</taxon>
        <taxon>Crustacea</taxon>
        <taxon>Multicrustacea</taxon>
        <taxon>Malacostraca</taxon>
        <taxon>Eumalacostraca</taxon>
        <taxon>Peracarida</taxon>
        <taxon>Isopoda</taxon>
        <taxon>Oniscidea</taxon>
        <taxon>Crinocheta</taxon>
        <taxon>Armadillidiidae</taxon>
        <taxon>Armadillidium</taxon>
    </lineage>
</organism>
<keyword evidence="2" id="KW-0479">Metal-binding</keyword>
<keyword evidence="5" id="KW-0862">Zinc</keyword>
<dbReference type="GO" id="GO:0008270">
    <property type="term" value="F:zinc ion binding"/>
    <property type="evidence" value="ECO:0007669"/>
    <property type="project" value="UniProtKB-KW"/>
</dbReference>
<dbReference type="InterPro" id="IPR050888">
    <property type="entry name" value="ZnF_C2H2-type_TF"/>
</dbReference>
<proteinExistence type="predicted"/>
<dbReference type="OrthoDB" id="10032537at2759"/>
<dbReference type="Proteomes" id="UP000326759">
    <property type="component" value="Unassembled WGS sequence"/>
</dbReference>
<keyword evidence="3" id="KW-0677">Repeat</keyword>
<dbReference type="Gene3D" id="3.30.160.60">
    <property type="entry name" value="Classic Zinc Finger"/>
    <property type="match status" value="1"/>
</dbReference>
<dbReference type="PROSITE" id="PS00028">
    <property type="entry name" value="ZINC_FINGER_C2H2_1"/>
    <property type="match status" value="2"/>
</dbReference>
<dbReference type="SMART" id="SM00355">
    <property type="entry name" value="ZnF_C2H2"/>
    <property type="match status" value="5"/>
</dbReference>
<evidence type="ECO:0000256" key="4">
    <source>
        <dbReference type="ARBA" id="ARBA00022771"/>
    </source>
</evidence>
<accession>A0A5N5SJN5</accession>
<dbReference type="GO" id="GO:0005634">
    <property type="term" value="C:nucleus"/>
    <property type="evidence" value="ECO:0007669"/>
    <property type="project" value="UniProtKB-SubCell"/>
</dbReference>
<feature type="region of interest" description="Disordered" evidence="7">
    <location>
        <begin position="185"/>
        <end position="213"/>
    </location>
</feature>
<feature type="domain" description="C2H2-type" evidence="8">
    <location>
        <begin position="804"/>
        <end position="824"/>
    </location>
</feature>
<gene>
    <name evidence="9" type="primary">Pogz</name>
    <name evidence="9" type="ORF">Anas_04037</name>
</gene>
<feature type="domain" description="C2H2-type" evidence="8">
    <location>
        <begin position="699"/>
        <end position="719"/>
    </location>
</feature>
<feature type="compositionally biased region" description="Polar residues" evidence="7">
    <location>
        <begin position="194"/>
        <end position="213"/>
    </location>
</feature>
<evidence type="ECO:0000256" key="6">
    <source>
        <dbReference type="ARBA" id="ARBA00023242"/>
    </source>
</evidence>
<evidence type="ECO:0000313" key="9">
    <source>
        <dbReference type="EMBL" id="KAB7494187.1"/>
    </source>
</evidence>
<keyword evidence="10" id="KW-1185">Reference proteome</keyword>
<reference evidence="9 10" key="1">
    <citation type="journal article" date="2019" name="PLoS Biol.">
        <title>Sex chromosomes control vertical transmission of feminizing Wolbachia symbionts in an isopod.</title>
        <authorList>
            <person name="Becking T."/>
            <person name="Chebbi M.A."/>
            <person name="Giraud I."/>
            <person name="Moumen B."/>
            <person name="Laverre T."/>
            <person name="Caubet Y."/>
            <person name="Peccoud J."/>
            <person name="Gilbert C."/>
            <person name="Cordaux R."/>
        </authorList>
    </citation>
    <scope>NUCLEOTIDE SEQUENCE [LARGE SCALE GENOMIC DNA]</scope>
    <source>
        <strain evidence="9">ANa2</strain>
        <tissue evidence="9">Whole body excluding digestive tract and cuticle</tissue>
    </source>
</reference>
<dbReference type="EMBL" id="SEYY01024361">
    <property type="protein sequence ID" value="KAB7494187.1"/>
    <property type="molecule type" value="Genomic_DNA"/>
</dbReference>
<name>A0A5N5SJN5_9CRUS</name>
<keyword evidence="4" id="KW-0863">Zinc-finger</keyword>
<evidence type="ECO:0000256" key="1">
    <source>
        <dbReference type="ARBA" id="ARBA00004123"/>
    </source>
</evidence>
<evidence type="ECO:0000259" key="8">
    <source>
        <dbReference type="PROSITE" id="PS00028"/>
    </source>
</evidence>
<dbReference type="Pfam" id="PF25429">
    <property type="entry name" value="zf-POGZ"/>
    <property type="match status" value="1"/>
</dbReference>
<protein>
    <submittedName>
        <fullName evidence="9">Pogo transposable element with ZNF domain</fullName>
    </submittedName>
</protein>
<comment type="caution">
    <text evidence="9">The sequence shown here is derived from an EMBL/GenBank/DDBJ whole genome shotgun (WGS) entry which is preliminary data.</text>
</comment>
<dbReference type="AlphaFoldDB" id="A0A5N5SJN5"/>
<evidence type="ECO:0000256" key="3">
    <source>
        <dbReference type="ARBA" id="ARBA00022737"/>
    </source>
</evidence>
<evidence type="ECO:0000256" key="5">
    <source>
        <dbReference type="ARBA" id="ARBA00022833"/>
    </source>
</evidence>
<comment type="subcellular location">
    <subcellularLocation>
        <location evidence="1">Nucleus</location>
    </subcellularLocation>
</comment>
<evidence type="ECO:0000313" key="10">
    <source>
        <dbReference type="Proteomes" id="UP000326759"/>
    </source>
</evidence>
<evidence type="ECO:0000256" key="7">
    <source>
        <dbReference type="SAM" id="MobiDB-lite"/>
    </source>
</evidence>
<dbReference type="PANTHER" id="PTHR24406">
    <property type="entry name" value="TRANSCRIPTIONAL REPRESSOR CTCFL-RELATED"/>
    <property type="match status" value="1"/>
</dbReference>
<keyword evidence="6" id="KW-0539">Nucleus</keyword>
<dbReference type="InterPro" id="IPR057618">
    <property type="entry name" value="Znf_POGZ/Z280C-D-like"/>
</dbReference>
<dbReference type="GO" id="GO:0003677">
    <property type="term" value="F:DNA binding"/>
    <property type="evidence" value="ECO:0007669"/>
    <property type="project" value="UniProtKB-KW"/>
</dbReference>